<proteinExistence type="inferred from homology"/>
<keyword evidence="3" id="KW-1003">Cell membrane</keyword>
<feature type="region of interest" description="Disordered" evidence="4">
    <location>
        <begin position="83"/>
        <end position="105"/>
    </location>
</feature>
<organism evidence="5 6">
    <name type="scientific">Janibacter melonis</name>
    <dbReference type="NCBI Taxonomy" id="262209"/>
    <lineage>
        <taxon>Bacteria</taxon>
        <taxon>Bacillati</taxon>
        <taxon>Actinomycetota</taxon>
        <taxon>Actinomycetes</taxon>
        <taxon>Micrococcales</taxon>
        <taxon>Intrasporangiaceae</taxon>
        <taxon>Janibacter</taxon>
    </lineage>
</organism>
<evidence type="ECO:0000313" key="5">
    <source>
        <dbReference type="EMBL" id="OAB88977.1"/>
    </source>
</evidence>
<dbReference type="SUPFAM" id="SSF89392">
    <property type="entry name" value="Prokaryotic lipoproteins and lipoprotein localization factors"/>
    <property type="match status" value="1"/>
</dbReference>
<dbReference type="AlphaFoldDB" id="A0A176QGN5"/>
<feature type="compositionally biased region" description="Basic and acidic residues" evidence="4">
    <location>
        <begin position="8"/>
        <end position="20"/>
    </location>
</feature>
<gene>
    <name evidence="5" type="ORF">AWH69_04240</name>
</gene>
<evidence type="ECO:0000256" key="1">
    <source>
        <dbReference type="ARBA" id="ARBA00004196"/>
    </source>
</evidence>
<evidence type="ECO:0000313" key="6">
    <source>
        <dbReference type="Proteomes" id="UP000076976"/>
    </source>
</evidence>
<accession>A0A176QGN5</accession>
<dbReference type="Gene3D" id="2.50.20.20">
    <property type="match status" value="1"/>
</dbReference>
<dbReference type="Proteomes" id="UP000076976">
    <property type="component" value="Unassembled WGS sequence"/>
</dbReference>
<dbReference type="GO" id="GO:0030313">
    <property type="term" value="C:cell envelope"/>
    <property type="evidence" value="ECO:0007669"/>
    <property type="project" value="UniProtKB-SubCell"/>
</dbReference>
<keyword evidence="3" id="KW-0472">Membrane</keyword>
<evidence type="ECO:0000256" key="3">
    <source>
        <dbReference type="ARBA" id="ARBA00022475"/>
    </source>
</evidence>
<dbReference type="EMBL" id="LQZG01000001">
    <property type="protein sequence ID" value="OAB88977.1"/>
    <property type="molecule type" value="Genomic_DNA"/>
</dbReference>
<feature type="region of interest" description="Disordered" evidence="4">
    <location>
        <begin position="1"/>
        <end position="29"/>
    </location>
</feature>
<comment type="subcellular location">
    <subcellularLocation>
        <location evidence="1">Cell envelope</location>
    </subcellularLocation>
</comment>
<reference evidence="5 6" key="1">
    <citation type="submission" date="2016-01" db="EMBL/GenBank/DDBJ databases">
        <title>Janibacter melonis strain CD11_4 genome sequencing and assembly.</title>
        <authorList>
            <person name="Nair G.R."/>
            <person name="Kaur G."/>
            <person name="Chander A.M."/>
            <person name="Mayilraj S."/>
        </authorList>
    </citation>
    <scope>NUCLEOTIDE SEQUENCE [LARGE SCALE GENOMIC DNA]</scope>
    <source>
        <strain evidence="5 6">CD11-4</strain>
    </source>
</reference>
<dbReference type="CDD" id="cd16334">
    <property type="entry name" value="LppX-like"/>
    <property type="match status" value="1"/>
</dbReference>
<comment type="caution">
    <text evidence="5">The sequence shown here is derived from an EMBL/GenBank/DDBJ whole genome shotgun (WGS) entry which is preliminary data.</text>
</comment>
<dbReference type="STRING" id="262209.AWH69_04240"/>
<sequence length="262" mass="27092">MIHADVAGADHLDRSDRHESGGATDTVTPMRRRPLLALLPLALLLPACSGGEEAAAPADAKPADVMRIAQERFEQAGGVHIELSSSGLPQGQDGVSKASGDGSVDAKKPAFSGEVTGVIDGTAATVEIIAVGAKTWMSFFSADFNPVDMGDLGAPNPAEFFRTGSGVGQVVAESTGVTAGDRTRDGDVVLQSYTGSVPAKPVQDLFLLGEDADTFEVTYGIEPGSGELRTAEITGEFYAGETTTYTVDLSEYGKDVTVEPPA</sequence>
<name>A0A176QGN5_9MICO</name>
<dbReference type="Pfam" id="PF07161">
    <property type="entry name" value="LppX_LprAFG"/>
    <property type="match status" value="1"/>
</dbReference>
<dbReference type="InterPro" id="IPR009830">
    <property type="entry name" value="LppX/LprAFG"/>
</dbReference>
<protein>
    <recommendedName>
        <fullName evidence="7">LppX_LprAFG lipoprotein</fullName>
    </recommendedName>
</protein>
<evidence type="ECO:0008006" key="7">
    <source>
        <dbReference type="Google" id="ProtNLM"/>
    </source>
</evidence>
<dbReference type="InterPro" id="IPR029046">
    <property type="entry name" value="LolA/LolB/LppX"/>
</dbReference>
<keyword evidence="6" id="KW-1185">Reference proteome</keyword>
<evidence type="ECO:0000256" key="4">
    <source>
        <dbReference type="SAM" id="MobiDB-lite"/>
    </source>
</evidence>
<comment type="similarity">
    <text evidence="2">Belongs to the LppX/LprAFG lipoprotein family.</text>
</comment>
<evidence type="ECO:0000256" key="2">
    <source>
        <dbReference type="ARBA" id="ARBA00009194"/>
    </source>
</evidence>